<sequence>MTNTEDNFNYKDENLIKERLQESAAQIRAKYLKREYPHSNVAIAEINIQSNIIFCVGATAKGGKKSPIPQKPQLKSKGGQFEPTIDPYSGHLMDTDSEYKVLSEIAETLEKSYNIHVQGNIYLYTERQPCQSCEGVIKQFQDKFANLNLEVFWNYPYPPVQS</sequence>
<name>A0ABZ2UQF1_9CYAN</name>
<evidence type="ECO:0000256" key="1">
    <source>
        <dbReference type="SAM" id="MobiDB-lite"/>
    </source>
</evidence>
<keyword evidence="3" id="KW-1185">Reference proteome</keyword>
<dbReference type="InterPro" id="IPR032721">
    <property type="entry name" value="Toxin-deaminase"/>
</dbReference>
<protein>
    <submittedName>
        <fullName evidence="2">Deaminase domain-containing protein</fullName>
    </submittedName>
</protein>
<dbReference type="RefSeq" id="WP_353930514.1">
    <property type="nucleotide sequence ID" value="NZ_CP150886.1"/>
</dbReference>
<dbReference type="Proteomes" id="UP001483337">
    <property type="component" value="Chromosome"/>
</dbReference>
<dbReference type="Pfam" id="PF14424">
    <property type="entry name" value="Toxin-deaminase"/>
    <property type="match status" value="1"/>
</dbReference>
<reference evidence="2 3" key="1">
    <citation type="submission" date="2024-04" db="EMBL/GenBank/DDBJ databases">
        <title>Okeanomitos corallinicola gen. &amp; sp. nov. (Nostocales, Cyanobacteria), a new toxic marine heterocyst-forming cyanobacterium from a coral reef.</title>
        <authorList>
            <person name="Li H."/>
            <person name="Li R."/>
            <person name="Kang J."/>
            <person name="Hii K.S."/>
            <person name="Mohamed H.F."/>
            <person name="Xu X."/>
            <person name="Luo Z."/>
        </authorList>
    </citation>
    <scope>NUCLEOTIDE SEQUENCE [LARGE SCALE GENOMIC DNA]</scope>
    <source>
        <strain evidence="2 3">TIOX110</strain>
    </source>
</reference>
<accession>A0ABZ2UQF1</accession>
<evidence type="ECO:0000313" key="2">
    <source>
        <dbReference type="EMBL" id="WZB87602.1"/>
    </source>
</evidence>
<organism evidence="2 3">
    <name type="scientific">Okeanomitos corallinicola TIOX110</name>
    <dbReference type="NCBI Taxonomy" id="3133117"/>
    <lineage>
        <taxon>Bacteria</taxon>
        <taxon>Bacillati</taxon>
        <taxon>Cyanobacteriota</taxon>
        <taxon>Cyanophyceae</taxon>
        <taxon>Nostocales</taxon>
        <taxon>Aphanizomenonaceae</taxon>
        <taxon>Okeanomitos</taxon>
    </lineage>
</organism>
<feature type="region of interest" description="Disordered" evidence="1">
    <location>
        <begin position="62"/>
        <end position="87"/>
    </location>
</feature>
<evidence type="ECO:0000313" key="3">
    <source>
        <dbReference type="Proteomes" id="UP001483337"/>
    </source>
</evidence>
<proteinExistence type="predicted"/>
<dbReference type="EMBL" id="CP150886">
    <property type="protein sequence ID" value="WZB87602.1"/>
    <property type="molecule type" value="Genomic_DNA"/>
</dbReference>
<gene>
    <name evidence="2" type="ORF">WJM97_19930</name>
</gene>